<evidence type="ECO:0000313" key="1">
    <source>
        <dbReference type="EMBL" id="RJF95108.1"/>
    </source>
</evidence>
<protein>
    <submittedName>
        <fullName evidence="1">Uncharacterized protein</fullName>
    </submittedName>
</protein>
<dbReference type="Proteomes" id="UP000265955">
    <property type="component" value="Unassembled WGS sequence"/>
</dbReference>
<dbReference type="AlphaFoldDB" id="A0A3A3FHX7"/>
<proteinExistence type="predicted"/>
<reference evidence="2" key="1">
    <citation type="submission" date="2018-09" db="EMBL/GenBank/DDBJ databases">
        <authorList>
            <person name="Zhu H."/>
        </authorList>
    </citation>
    <scope>NUCLEOTIDE SEQUENCE [LARGE SCALE GENOMIC DNA]</scope>
    <source>
        <strain evidence="2">K1R23-30</strain>
    </source>
</reference>
<accession>A0A3A3FHX7</accession>
<sequence>MLTEFTTAAAIENLVNATLGADASARHEYLLRQSLHNLVRLAKAEYKVEVQHSVGKVVQVLPTDATLVL</sequence>
<keyword evidence="2" id="KW-1185">Reference proteome</keyword>
<gene>
    <name evidence="1" type="ORF">D3871_16735</name>
</gene>
<comment type="caution">
    <text evidence="1">The sequence shown here is derived from an EMBL/GenBank/DDBJ whole genome shotgun (WGS) entry which is preliminary data.</text>
</comment>
<evidence type="ECO:0000313" key="2">
    <source>
        <dbReference type="Proteomes" id="UP000265955"/>
    </source>
</evidence>
<name>A0A3A3FHX7_9BURK</name>
<dbReference type="OrthoDB" id="8779426at2"/>
<organism evidence="1 2">
    <name type="scientific">Noviherbaspirillum saxi</name>
    <dbReference type="NCBI Taxonomy" id="2320863"/>
    <lineage>
        <taxon>Bacteria</taxon>
        <taxon>Pseudomonadati</taxon>
        <taxon>Pseudomonadota</taxon>
        <taxon>Betaproteobacteria</taxon>
        <taxon>Burkholderiales</taxon>
        <taxon>Oxalobacteraceae</taxon>
        <taxon>Noviherbaspirillum</taxon>
    </lineage>
</organism>
<dbReference type="RefSeq" id="WP_119770259.1">
    <property type="nucleotide sequence ID" value="NZ_QYUO01000002.1"/>
</dbReference>
<dbReference type="EMBL" id="QYUO01000002">
    <property type="protein sequence ID" value="RJF95108.1"/>
    <property type="molecule type" value="Genomic_DNA"/>
</dbReference>